<evidence type="ECO:0000256" key="2">
    <source>
        <dbReference type="SAM" id="MobiDB-lite"/>
    </source>
</evidence>
<name>A0ABD1Y545_9MARC</name>
<protein>
    <submittedName>
        <fullName evidence="3">Uncharacterized protein</fullName>
    </submittedName>
</protein>
<feature type="compositionally biased region" description="Basic and acidic residues" evidence="2">
    <location>
        <begin position="138"/>
        <end position="147"/>
    </location>
</feature>
<keyword evidence="1" id="KW-0175">Coiled coil</keyword>
<evidence type="ECO:0000256" key="1">
    <source>
        <dbReference type="SAM" id="Coils"/>
    </source>
</evidence>
<dbReference type="Proteomes" id="UP001605036">
    <property type="component" value="Unassembled WGS sequence"/>
</dbReference>
<keyword evidence="4" id="KW-1185">Reference proteome</keyword>
<organism evidence="3 4">
    <name type="scientific">Riccia fluitans</name>
    <dbReference type="NCBI Taxonomy" id="41844"/>
    <lineage>
        <taxon>Eukaryota</taxon>
        <taxon>Viridiplantae</taxon>
        <taxon>Streptophyta</taxon>
        <taxon>Embryophyta</taxon>
        <taxon>Marchantiophyta</taxon>
        <taxon>Marchantiopsida</taxon>
        <taxon>Marchantiidae</taxon>
        <taxon>Marchantiales</taxon>
        <taxon>Ricciaceae</taxon>
        <taxon>Riccia</taxon>
    </lineage>
</organism>
<comment type="caution">
    <text evidence="3">The sequence shown here is derived from an EMBL/GenBank/DDBJ whole genome shotgun (WGS) entry which is preliminary data.</text>
</comment>
<reference evidence="3 4" key="1">
    <citation type="submission" date="2024-09" db="EMBL/GenBank/DDBJ databases">
        <title>Chromosome-scale assembly of Riccia fluitans.</title>
        <authorList>
            <person name="Paukszto L."/>
            <person name="Sawicki J."/>
            <person name="Karawczyk K."/>
            <person name="Piernik-Szablinska J."/>
            <person name="Szczecinska M."/>
            <person name="Mazdziarz M."/>
        </authorList>
    </citation>
    <scope>NUCLEOTIDE SEQUENCE [LARGE SCALE GENOMIC DNA]</scope>
    <source>
        <strain evidence="3">Rf_01</strain>
        <tissue evidence="3">Aerial parts of the thallus</tissue>
    </source>
</reference>
<proteinExistence type="predicted"/>
<dbReference type="AlphaFoldDB" id="A0ABD1Y545"/>
<feature type="coiled-coil region" evidence="1">
    <location>
        <begin position="286"/>
        <end position="330"/>
    </location>
</feature>
<evidence type="ECO:0000313" key="4">
    <source>
        <dbReference type="Proteomes" id="UP001605036"/>
    </source>
</evidence>
<sequence>MMHTTLDKYNPRSYLPASVETNPNKKLVNGQRYEEILYYKDAAPYGPTYHLMTTMAELFRSAGRSNRFLTPMILAYLRGLHSHSYNWMKAILHGLRTKILFLQSRAHNNEGGKTIPVRCKLSEEIPIASLEQPVSTRRPREEDKQPEEISIASLEQPVSSKRPHVEDKERGLPSTKKNKVINSHLLPYVQARIQRHSATIDTWKKAYEDQLSKVRELQETNDGLRGQLAAKDVEKSDVHALAQTEIQCELEELKTSMTELEDFKRSVTTKEKAAEETHLQKLALVQTKLEEYKRSSEASIKRLEEEASHLREALATKESAVQALENAHQKEISTLKATCRKYKTSLDGEIGTNLNLHARVLNLQDELNAYKYTQEQALQA</sequence>
<gene>
    <name evidence="3" type="ORF">R1flu_002088</name>
</gene>
<dbReference type="EMBL" id="JBHFFA010000006">
    <property type="protein sequence ID" value="KAL2621883.1"/>
    <property type="molecule type" value="Genomic_DNA"/>
</dbReference>
<evidence type="ECO:0000313" key="3">
    <source>
        <dbReference type="EMBL" id="KAL2621883.1"/>
    </source>
</evidence>
<accession>A0ABD1Y545</accession>
<feature type="coiled-coil region" evidence="1">
    <location>
        <begin position="200"/>
        <end position="227"/>
    </location>
</feature>
<feature type="region of interest" description="Disordered" evidence="2">
    <location>
        <begin position="130"/>
        <end position="177"/>
    </location>
</feature>